<evidence type="ECO:0000313" key="3">
    <source>
        <dbReference type="Proteomes" id="UP000708208"/>
    </source>
</evidence>
<comment type="caution">
    <text evidence="2">The sequence shown here is derived from an EMBL/GenBank/DDBJ whole genome shotgun (WGS) entry which is preliminary data.</text>
</comment>
<evidence type="ECO:0008006" key="4">
    <source>
        <dbReference type="Google" id="ProtNLM"/>
    </source>
</evidence>
<dbReference type="AlphaFoldDB" id="A0A8J2KIW3"/>
<dbReference type="EMBL" id="CAJVCH010350669">
    <property type="protein sequence ID" value="CAG7815685.1"/>
    <property type="molecule type" value="Genomic_DNA"/>
</dbReference>
<evidence type="ECO:0000313" key="2">
    <source>
        <dbReference type="EMBL" id="CAG7815685.1"/>
    </source>
</evidence>
<name>A0A8J2KIW3_9HEXA</name>
<accession>A0A8J2KIW3</accession>
<protein>
    <recommendedName>
        <fullName evidence="4">Secreted protein</fullName>
    </recommendedName>
</protein>
<keyword evidence="3" id="KW-1185">Reference proteome</keyword>
<sequence>MIHCIRHFWTSWAVILFLIAVSTDAVTSEVPNEGLNSDGEVLLQREGRHRHYGHHHHRYRPGGFRRDGLIVTKIVKVIVI</sequence>
<feature type="chain" id="PRO_5035211396" description="Secreted protein" evidence="1">
    <location>
        <begin position="26"/>
        <end position="80"/>
    </location>
</feature>
<keyword evidence="1" id="KW-0732">Signal</keyword>
<organism evidence="2 3">
    <name type="scientific">Allacma fusca</name>
    <dbReference type="NCBI Taxonomy" id="39272"/>
    <lineage>
        <taxon>Eukaryota</taxon>
        <taxon>Metazoa</taxon>
        <taxon>Ecdysozoa</taxon>
        <taxon>Arthropoda</taxon>
        <taxon>Hexapoda</taxon>
        <taxon>Collembola</taxon>
        <taxon>Symphypleona</taxon>
        <taxon>Sminthuridae</taxon>
        <taxon>Allacma</taxon>
    </lineage>
</organism>
<feature type="signal peptide" evidence="1">
    <location>
        <begin position="1"/>
        <end position="25"/>
    </location>
</feature>
<reference evidence="2" key="1">
    <citation type="submission" date="2021-06" db="EMBL/GenBank/DDBJ databases">
        <authorList>
            <person name="Hodson N. C."/>
            <person name="Mongue J. A."/>
            <person name="Jaron S. K."/>
        </authorList>
    </citation>
    <scope>NUCLEOTIDE SEQUENCE</scope>
</reference>
<evidence type="ECO:0000256" key="1">
    <source>
        <dbReference type="SAM" id="SignalP"/>
    </source>
</evidence>
<dbReference type="Proteomes" id="UP000708208">
    <property type="component" value="Unassembled WGS sequence"/>
</dbReference>
<gene>
    <name evidence="2" type="ORF">AFUS01_LOCUS26349</name>
</gene>
<proteinExistence type="predicted"/>